<dbReference type="Gramene" id="Solyc01g060185.1.1">
    <property type="protein sequence ID" value="Solyc01g060185.1.1.1"/>
    <property type="gene ID" value="Solyc01g060185.1"/>
</dbReference>
<sequence>AYHNIGRLVDCVGCHWTDDCLVEWCLY</sequence>
<name>A0A3Q7EFE5_SOLLC</name>
<dbReference type="EnsemblPlants" id="Solyc01g060185.1.1">
    <property type="protein sequence ID" value="Solyc01g060185.1.1.1"/>
    <property type="gene ID" value="Solyc01g060185.1"/>
</dbReference>
<evidence type="ECO:0000313" key="1">
    <source>
        <dbReference type="EnsemblPlants" id="Solyc01g060185.1.1.1"/>
    </source>
</evidence>
<organism evidence="1">
    <name type="scientific">Solanum lycopersicum</name>
    <name type="common">Tomato</name>
    <name type="synonym">Lycopersicon esculentum</name>
    <dbReference type="NCBI Taxonomy" id="4081"/>
    <lineage>
        <taxon>Eukaryota</taxon>
        <taxon>Viridiplantae</taxon>
        <taxon>Streptophyta</taxon>
        <taxon>Embryophyta</taxon>
        <taxon>Tracheophyta</taxon>
        <taxon>Spermatophyta</taxon>
        <taxon>Magnoliopsida</taxon>
        <taxon>eudicotyledons</taxon>
        <taxon>Gunneridae</taxon>
        <taxon>Pentapetalae</taxon>
        <taxon>asterids</taxon>
        <taxon>lamiids</taxon>
        <taxon>Solanales</taxon>
        <taxon>Solanaceae</taxon>
        <taxon>Solanoideae</taxon>
        <taxon>Solaneae</taxon>
        <taxon>Solanum</taxon>
        <taxon>Solanum subgen. Lycopersicon</taxon>
    </lineage>
</organism>
<reference evidence="1" key="1">
    <citation type="journal article" date="2012" name="Nature">
        <title>The tomato genome sequence provides insights into fleshy fruit evolution.</title>
        <authorList>
            <consortium name="Tomato Genome Consortium"/>
        </authorList>
    </citation>
    <scope>NUCLEOTIDE SEQUENCE [LARGE SCALE GENOMIC DNA]</scope>
    <source>
        <strain evidence="1">cv. Heinz 1706</strain>
    </source>
</reference>
<reference evidence="1" key="2">
    <citation type="submission" date="2019-01" db="UniProtKB">
        <authorList>
            <consortium name="EnsemblPlants"/>
        </authorList>
    </citation>
    <scope>IDENTIFICATION</scope>
    <source>
        <strain evidence="1">cv. Heinz 1706</strain>
    </source>
</reference>
<dbReference type="InParanoid" id="A0A3Q7EFE5"/>
<protein>
    <submittedName>
        <fullName evidence="1">Uncharacterized protein</fullName>
    </submittedName>
</protein>
<dbReference type="Proteomes" id="UP000004994">
    <property type="component" value="Chromosome 1"/>
</dbReference>
<keyword evidence="2" id="KW-1185">Reference proteome</keyword>
<evidence type="ECO:0000313" key="2">
    <source>
        <dbReference type="Proteomes" id="UP000004994"/>
    </source>
</evidence>
<accession>A0A3Q7EFE5</accession>
<dbReference type="AlphaFoldDB" id="A0A3Q7EFE5"/>
<proteinExistence type="predicted"/>